<dbReference type="Pfam" id="PF08291">
    <property type="entry name" value="Peptidase_M15_3"/>
    <property type="match status" value="1"/>
</dbReference>
<feature type="chain" id="PRO_5046654497" description="Peptidase M15" evidence="1">
    <location>
        <begin position="29"/>
        <end position="256"/>
    </location>
</feature>
<feature type="domain" description="Peptidoglycan binding-like" evidence="2">
    <location>
        <begin position="58"/>
        <end position="115"/>
    </location>
</feature>
<reference evidence="4 5" key="1">
    <citation type="journal article" date="2019" name="Int. J. Syst. Evol. Microbiol.">
        <title>The Global Catalogue of Microorganisms (GCM) 10K type strain sequencing project: providing services to taxonomists for standard genome sequencing and annotation.</title>
        <authorList>
            <consortium name="The Broad Institute Genomics Platform"/>
            <consortium name="The Broad Institute Genome Sequencing Center for Infectious Disease"/>
            <person name="Wu L."/>
            <person name="Ma J."/>
        </authorList>
    </citation>
    <scope>NUCLEOTIDE SEQUENCE [LARGE SCALE GENOMIC DNA]</scope>
    <source>
        <strain evidence="4 5">JCM 15478</strain>
    </source>
</reference>
<dbReference type="InterPro" id="IPR002477">
    <property type="entry name" value="Peptidoglycan-bd-like"/>
</dbReference>
<accession>A0ABN2VQG2</accession>
<feature type="domain" description="Peptidase M15A C-terminal" evidence="3">
    <location>
        <begin position="127"/>
        <end position="242"/>
    </location>
</feature>
<dbReference type="SUPFAM" id="SSF47090">
    <property type="entry name" value="PGBD-like"/>
    <property type="match status" value="1"/>
</dbReference>
<dbReference type="EMBL" id="BAAAPE010000005">
    <property type="protein sequence ID" value="GAA2069298.1"/>
    <property type="molecule type" value="Genomic_DNA"/>
</dbReference>
<dbReference type="Gene3D" id="3.30.1380.10">
    <property type="match status" value="1"/>
</dbReference>
<proteinExistence type="predicted"/>
<keyword evidence="1" id="KW-0732">Signal</keyword>
<evidence type="ECO:0000259" key="3">
    <source>
        <dbReference type="Pfam" id="PF08291"/>
    </source>
</evidence>
<dbReference type="InterPro" id="IPR013230">
    <property type="entry name" value="Peptidase_M15A_C"/>
</dbReference>
<dbReference type="RefSeq" id="WP_344526016.1">
    <property type="nucleotide sequence ID" value="NZ_BAAAPE010000005.1"/>
</dbReference>
<dbReference type="Gene3D" id="1.10.101.10">
    <property type="entry name" value="PGBD-like superfamily/PGBD"/>
    <property type="match status" value="1"/>
</dbReference>
<name>A0ABN2VQG2_9ACTN</name>
<dbReference type="SUPFAM" id="SSF55166">
    <property type="entry name" value="Hedgehog/DD-peptidase"/>
    <property type="match status" value="1"/>
</dbReference>
<evidence type="ECO:0008006" key="6">
    <source>
        <dbReference type="Google" id="ProtNLM"/>
    </source>
</evidence>
<comment type="caution">
    <text evidence="4">The sequence shown here is derived from an EMBL/GenBank/DDBJ whole genome shotgun (WGS) entry which is preliminary data.</text>
</comment>
<dbReference type="InterPro" id="IPR036366">
    <property type="entry name" value="PGBDSf"/>
</dbReference>
<evidence type="ECO:0000259" key="2">
    <source>
        <dbReference type="Pfam" id="PF01471"/>
    </source>
</evidence>
<protein>
    <recommendedName>
        <fullName evidence="6">Peptidase M15</fullName>
    </recommendedName>
</protein>
<organism evidence="4 5">
    <name type="scientific">Streptomyces albiaxialis</name>
    <dbReference type="NCBI Taxonomy" id="329523"/>
    <lineage>
        <taxon>Bacteria</taxon>
        <taxon>Bacillati</taxon>
        <taxon>Actinomycetota</taxon>
        <taxon>Actinomycetes</taxon>
        <taxon>Kitasatosporales</taxon>
        <taxon>Streptomycetaceae</taxon>
        <taxon>Streptomyces</taxon>
    </lineage>
</organism>
<keyword evidence="5" id="KW-1185">Reference proteome</keyword>
<evidence type="ECO:0000256" key="1">
    <source>
        <dbReference type="SAM" id="SignalP"/>
    </source>
</evidence>
<dbReference type="InterPro" id="IPR036365">
    <property type="entry name" value="PGBD-like_sf"/>
</dbReference>
<evidence type="ECO:0000313" key="4">
    <source>
        <dbReference type="EMBL" id="GAA2069298.1"/>
    </source>
</evidence>
<sequence length="256" mass="27368">MHRRSVQAAIGFAAALATAVGATTVAQAETAPSAAKTLDTRLADGCYTWDKELSEGASGDAVTQLQIRLGGYPAPGEVLEPDGKFGPLTTAAVKRFQKAYGLPETGKADQATFDKIYGLQKDDCSPAHFDFAELNTCNSDWSGGMVSAADAKEHAKRTMWKLEALRHAMGDQPIRITSGFRSKQCNADVGGAPDSRHMYGYAADMGVTPHSLCDIAKASRNHGFNTILGPGYPDHDDHIHVDHKDSKFWSAPNCGI</sequence>
<dbReference type="Proteomes" id="UP001500016">
    <property type="component" value="Unassembled WGS sequence"/>
</dbReference>
<evidence type="ECO:0000313" key="5">
    <source>
        <dbReference type="Proteomes" id="UP001500016"/>
    </source>
</evidence>
<dbReference type="InterPro" id="IPR009045">
    <property type="entry name" value="Zn_M74/Hedgehog-like"/>
</dbReference>
<gene>
    <name evidence="4" type="ORF">GCM10009801_18710</name>
</gene>
<feature type="signal peptide" evidence="1">
    <location>
        <begin position="1"/>
        <end position="28"/>
    </location>
</feature>
<dbReference type="Pfam" id="PF01471">
    <property type="entry name" value="PG_binding_1"/>
    <property type="match status" value="1"/>
</dbReference>